<dbReference type="GO" id="GO:0003677">
    <property type="term" value="F:DNA binding"/>
    <property type="evidence" value="ECO:0007669"/>
    <property type="project" value="UniProtKB-UniRule"/>
</dbReference>
<protein>
    <submittedName>
        <fullName evidence="8">Site-specific recombinase XerD</fullName>
    </submittedName>
</protein>
<dbReference type="EMBL" id="FNPB01000013">
    <property type="protein sequence ID" value="SDY37524.1"/>
    <property type="molecule type" value="Genomic_DNA"/>
</dbReference>
<dbReference type="InterPro" id="IPR011010">
    <property type="entry name" value="DNA_brk_join_enz"/>
</dbReference>
<sequence>MTDPTETPDDADDADQLAEAPDQLQEDPDQSNTDPNSKSRELRTDGGTVATGSANLDQSTRIETPENPANQGTPSVDTTSAPQTGSSHDRTATPPTNDPEEPTNSESNGVRDGDELFSGPAPVNDVLDFYLETNPWGVSQGTISSYRSRLGHFRQFCAEEDIENLRELQPSHMDEYHNYLRKQPQLEARSSIKGCLSALRKFIRYCERRGVVDGGFHKLIILPTLSNGGGKDETWLSHDDAKEIIDYLGKFEPFSKAHVIWTLLAETGIRQSTLYAFDLDDYDATDRYIEAVNREDTGTRLKNGAKGEREITISSEAAQVLDGYIQANRNAVTDEYGREPLLTTKNGRLQKSTIRKYAYAWSRPCAIGKDCPVGEHPETCEAAQTNNDAYKCPESVSPHPIRRGYITHLRANGVPTEDVISKRCDANPDTIEQWYDMSTKAERREARRAFVEDL</sequence>
<feature type="compositionally biased region" description="Polar residues" evidence="5">
    <location>
        <begin position="50"/>
        <end position="86"/>
    </location>
</feature>
<dbReference type="RefSeq" id="WP_089768859.1">
    <property type="nucleotide sequence ID" value="NZ_FNPB01000013.1"/>
</dbReference>
<dbReference type="SUPFAM" id="SSF56349">
    <property type="entry name" value="DNA breaking-rejoining enzymes"/>
    <property type="match status" value="1"/>
</dbReference>
<dbReference type="AlphaFoldDB" id="A0A1H3JE91"/>
<feature type="domain" description="Core-binding (CB)" evidence="7">
    <location>
        <begin position="121"/>
        <end position="207"/>
    </location>
</feature>
<dbReference type="OrthoDB" id="198497at2157"/>
<keyword evidence="3" id="KW-0233">DNA recombination</keyword>
<dbReference type="InterPro" id="IPR013762">
    <property type="entry name" value="Integrase-like_cat_sf"/>
</dbReference>
<evidence type="ECO:0000256" key="5">
    <source>
        <dbReference type="SAM" id="MobiDB-lite"/>
    </source>
</evidence>
<evidence type="ECO:0000256" key="3">
    <source>
        <dbReference type="ARBA" id="ARBA00023172"/>
    </source>
</evidence>
<evidence type="ECO:0000259" key="6">
    <source>
        <dbReference type="PROSITE" id="PS51898"/>
    </source>
</evidence>
<evidence type="ECO:0000313" key="9">
    <source>
        <dbReference type="Proteomes" id="UP000199170"/>
    </source>
</evidence>
<evidence type="ECO:0000256" key="4">
    <source>
        <dbReference type="PROSITE-ProRule" id="PRU01248"/>
    </source>
</evidence>
<dbReference type="Pfam" id="PF02899">
    <property type="entry name" value="Phage_int_SAM_1"/>
    <property type="match status" value="1"/>
</dbReference>
<organism evidence="8 9">
    <name type="scientific">Halobellus clavatus</name>
    <dbReference type="NCBI Taxonomy" id="660517"/>
    <lineage>
        <taxon>Archaea</taxon>
        <taxon>Methanobacteriati</taxon>
        <taxon>Methanobacteriota</taxon>
        <taxon>Stenosarchaea group</taxon>
        <taxon>Halobacteria</taxon>
        <taxon>Halobacteriales</taxon>
        <taxon>Haloferacaceae</taxon>
        <taxon>Halobellus</taxon>
    </lineage>
</organism>
<feature type="region of interest" description="Disordered" evidence="5">
    <location>
        <begin position="1"/>
        <end position="119"/>
    </location>
</feature>
<dbReference type="InterPro" id="IPR010998">
    <property type="entry name" value="Integrase_recombinase_N"/>
</dbReference>
<evidence type="ECO:0000259" key="7">
    <source>
        <dbReference type="PROSITE" id="PS51900"/>
    </source>
</evidence>
<feature type="domain" description="Tyr recombinase" evidence="6">
    <location>
        <begin position="231"/>
        <end position="448"/>
    </location>
</feature>
<reference evidence="9" key="1">
    <citation type="submission" date="2016-10" db="EMBL/GenBank/DDBJ databases">
        <authorList>
            <person name="Varghese N."/>
            <person name="Submissions S."/>
        </authorList>
    </citation>
    <scope>NUCLEOTIDE SEQUENCE [LARGE SCALE GENOMIC DNA]</scope>
    <source>
        <strain evidence="9">CGMCC 1.10118</strain>
    </source>
</reference>
<keyword evidence="9" id="KW-1185">Reference proteome</keyword>
<gene>
    <name evidence="8" type="ORF">SAMN04487946_1133</name>
</gene>
<keyword evidence="1" id="KW-0229">DNA integration</keyword>
<dbReference type="PROSITE" id="PS51898">
    <property type="entry name" value="TYR_RECOMBINASE"/>
    <property type="match status" value="1"/>
</dbReference>
<dbReference type="InterPro" id="IPR004107">
    <property type="entry name" value="Integrase_SAM-like_N"/>
</dbReference>
<dbReference type="PANTHER" id="PTHR30349:SF41">
    <property type="entry name" value="INTEGRASE_RECOMBINASE PROTEIN MJ0367-RELATED"/>
    <property type="match status" value="1"/>
</dbReference>
<dbReference type="GO" id="GO:0006310">
    <property type="term" value="P:DNA recombination"/>
    <property type="evidence" value="ECO:0007669"/>
    <property type="project" value="UniProtKB-KW"/>
</dbReference>
<evidence type="ECO:0000256" key="2">
    <source>
        <dbReference type="ARBA" id="ARBA00023125"/>
    </source>
</evidence>
<name>A0A1H3JE91_9EURY</name>
<dbReference type="PANTHER" id="PTHR30349">
    <property type="entry name" value="PHAGE INTEGRASE-RELATED"/>
    <property type="match status" value="1"/>
</dbReference>
<proteinExistence type="predicted"/>
<dbReference type="GO" id="GO:0015074">
    <property type="term" value="P:DNA integration"/>
    <property type="evidence" value="ECO:0007669"/>
    <property type="project" value="UniProtKB-KW"/>
</dbReference>
<dbReference type="Proteomes" id="UP000199170">
    <property type="component" value="Unassembled WGS sequence"/>
</dbReference>
<dbReference type="InterPro" id="IPR050090">
    <property type="entry name" value="Tyrosine_recombinase_XerCD"/>
</dbReference>
<dbReference type="CDD" id="cd00397">
    <property type="entry name" value="DNA_BRE_C"/>
    <property type="match status" value="1"/>
</dbReference>
<dbReference type="Gene3D" id="1.10.150.130">
    <property type="match status" value="1"/>
</dbReference>
<dbReference type="Gene3D" id="1.10.443.10">
    <property type="entry name" value="Intergrase catalytic core"/>
    <property type="match status" value="1"/>
</dbReference>
<dbReference type="InterPro" id="IPR044068">
    <property type="entry name" value="CB"/>
</dbReference>
<keyword evidence="2 4" id="KW-0238">DNA-binding</keyword>
<accession>A0A1H3JE91</accession>
<dbReference type="Pfam" id="PF00589">
    <property type="entry name" value="Phage_integrase"/>
    <property type="match status" value="1"/>
</dbReference>
<dbReference type="STRING" id="660517.SAMN04487946_1133"/>
<dbReference type="InterPro" id="IPR002104">
    <property type="entry name" value="Integrase_catalytic"/>
</dbReference>
<evidence type="ECO:0000313" key="8">
    <source>
        <dbReference type="EMBL" id="SDY37524.1"/>
    </source>
</evidence>
<dbReference type="PROSITE" id="PS51900">
    <property type="entry name" value="CB"/>
    <property type="match status" value="1"/>
</dbReference>
<evidence type="ECO:0000256" key="1">
    <source>
        <dbReference type="ARBA" id="ARBA00022908"/>
    </source>
</evidence>
<feature type="compositionally biased region" description="Acidic residues" evidence="5">
    <location>
        <begin position="1"/>
        <end position="16"/>
    </location>
</feature>